<dbReference type="AlphaFoldDB" id="A0AAN8NIH4"/>
<dbReference type="EMBL" id="JAWJWE010000044">
    <property type="protein sequence ID" value="KAK6617363.1"/>
    <property type="molecule type" value="Genomic_DNA"/>
</dbReference>
<dbReference type="InterPro" id="IPR015010">
    <property type="entry name" value="TERF2IP_Myb"/>
</dbReference>
<dbReference type="Pfam" id="PF08914">
    <property type="entry name" value="Myb_Rap1"/>
    <property type="match status" value="1"/>
</dbReference>
<sequence length="103" mass="12285">MFDIPLNIRYTYDEDIAILNYMLTNNRYLRASGIHIWKEAEKIGICPGRPYLSMKERFRKTIVKNLKDYKIDKARIMEVTEFMRANKEGKKTLQLKKSSLTHK</sequence>
<evidence type="ECO:0000313" key="7">
    <source>
        <dbReference type="EMBL" id="KAK6617363.1"/>
    </source>
</evidence>
<comment type="function">
    <text evidence="5">Acts both as a regulator of telomere function and as a transcription regulator. Involved in the regulation of telomere length and protection as a component of the shelterin complex (telosome). Does not bind DNA directly: recruited to telomeric double-stranded 5'-TTAGGG-3' repeats via its interaction with terf2. Independently of its function in telomeres, also acts as a transcription regulator: recruited to extratelomeric 5'-TTAGGG-3' sites via its association with terf2 or other factors, and regulates gene expression.</text>
</comment>
<comment type="similarity">
    <text evidence="1 5">Belongs to the RAP1 family.</text>
</comment>
<dbReference type="Proteomes" id="UP001372834">
    <property type="component" value="Unassembled WGS sequence"/>
</dbReference>
<evidence type="ECO:0000256" key="4">
    <source>
        <dbReference type="ARBA" id="ARBA00023242"/>
    </source>
</evidence>
<dbReference type="Gene3D" id="1.10.10.60">
    <property type="entry name" value="Homeodomain-like"/>
    <property type="match status" value="1"/>
</dbReference>
<evidence type="ECO:0000256" key="1">
    <source>
        <dbReference type="ARBA" id="ARBA00010467"/>
    </source>
</evidence>
<dbReference type="PANTHER" id="PTHR16466">
    <property type="entry name" value="TELOMERE REPEAT-BINDING FACTOR 2-INTERACTING PROTEIN 1"/>
    <property type="match status" value="1"/>
</dbReference>
<evidence type="ECO:0000256" key="3">
    <source>
        <dbReference type="ARBA" id="ARBA00022895"/>
    </source>
</evidence>
<accession>A0AAN8NIH4</accession>
<comment type="subcellular location">
    <subcellularLocation>
        <location evidence="5">Nucleus</location>
    </subcellularLocation>
    <subcellularLocation>
        <location evidence="5">Chromosome</location>
        <location evidence="5">Telomere</location>
    </subcellularLocation>
</comment>
<keyword evidence="5" id="KW-0804">Transcription</keyword>
<evidence type="ECO:0000256" key="5">
    <source>
        <dbReference type="RuleBase" id="RU367107"/>
    </source>
</evidence>
<keyword evidence="2 5" id="KW-0158">Chromosome</keyword>
<reference evidence="7 8" key="1">
    <citation type="submission" date="2023-10" db="EMBL/GenBank/DDBJ databases">
        <title>Genomes of two closely related lineages of the louse Polyplax serrata with different host specificities.</title>
        <authorList>
            <person name="Martinu J."/>
            <person name="Tarabai H."/>
            <person name="Stefka J."/>
            <person name="Hypsa V."/>
        </authorList>
    </citation>
    <scope>NUCLEOTIDE SEQUENCE [LARGE SCALE GENOMIC DNA]</scope>
    <source>
        <strain evidence="7">HR10_N</strain>
    </source>
</reference>
<comment type="subunit">
    <text evidence="5">Homodimer.</text>
</comment>
<proteinExistence type="inferred from homology"/>
<keyword evidence="4 5" id="KW-0539">Nucleus</keyword>
<organism evidence="7 8">
    <name type="scientific">Polyplax serrata</name>
    <name type="common">Common mouse louse</name>
    <dbReference type="NCBI Taxonomy" id="468196"/>
    <lineage>
        <taxon>Eukaryota</taxon>
        <taxon>Metazoa</taxon>
        <taxon>Ecdysozoa</taxon>
        <taxon>Arthropoda</taxon>
        <taxon>Hexapoda</taxon>
        <taxon>Insecta</taxon>
        <taxon>Pterygota</taxon>
        <taxon>Neoptera</taxon>
        <taxon>Paraneoptera</taxon>
        <taxon>Psocodea</taxon>
        <taxon>Troctomorpha</taxon>
        <taxon>Phthiraptera</taxon>
        <taxon>Anoplura</taxon>
        <taxon>Polyplacidae</taxon>
        <taxon>Polyplax</taxon>
    </lineage>
</organism>
<keyword evidence="5" id="KW-0010">Activator</keyword>
<feature type="domain" description="TERF2-interacting telomeric protein 1 Myb" evidence="6">
    <location>
        <begin position="10"/>
        <end position="68"/>
    </location>
</feature>
<dbReference type="InterPro" id="IPR009057">
    <property type="entry name" value="Homeodomain-like_sf"/>
</dbReference>
<keyword evidence="5" id="KW-0805">Transcription regulation</keyword>
<keyword evidence="3 5" id="KW-0779">Telomere</keyword>
<protein>
    <recommendedName>
        <fullName evidence="5">Telomeric repeat-binding factor 2-interacting protein 1</fullName>
        <shortName evidence="5">TERF2-interacting telomeric protein 1</shortName>
    </recommendedName>
    <alternativeName>
        <fullName evidence="5">Repressor/activator protein 1 homolog</fullName>
    </alternativeName>
</protein>
<comment type="caution">
    <text evidence="7">The sequence shown here is derived from an EMBL/GenBank/DDBJ whole genome shotgun (WGS) entry which is preliminary data.</text>
</comment>
<dbReference type="GO" id="GO:0042162">
    <property type="term" value="F:telomeric DNA binding"/>
    <property type="evidence" value="ECO:0007669"/>
    <property type="project" value="TreeGrafter"/>
</dbReference>
<evidence type="ECO:0000313" key="8">
    <source>
        <dbReference type="Proteomes" id="UP001372834"/>
    </source>
</evidence>
<evidence type="ECO:0000256" key="2">
    <source>
        <dbReference type="ARBA" id="ARBA00022454"/>
    </source>
</evidence>
<dbReference type="GO" id="GO:0070187">
    <property type="term" value="C:shelterin complex"/>
    <property type="evidence" value="ECO:0007669"/>
    <property type="project" value="TreeGrafter"/>
</dbReference>
<dbReference type="SUPFAM" id="SSF46689">
    <property type="entry name" value="Homeodomain-like"/>
    <property type="match status" value="1"/>
</dbReference>
<name>A0AAN8NIH4_POLSC</name>
<evidence type="ECO:0000259" key="6">
    <source>
        <dbReference type="Pfam" id="PF08914"/>
    </source>
</evidence>
<dbReference type="GO" id="GO:0010833">
    <property type="term" value="P:telomere maintenance via telomere lengthening"/>
    <property type="evidence" value="ECO:0007669"/>
    <property type="project" value="UniProtKB-UniRule"/>
</dbReference>
<dbReference type="PANTHER" id="PTHR16466:SF6">
    <property type="entry name" value="TELOMERIC REPEAT-BINDING FACTOR 2-INTERACTING PROTEIN 1"/>
    <property type="match status" value="1"/>
</dbReference>
<dbReference type="GO" id="GO:0006355">
    <property type="term" value="P:regulation of DNA-templated transcription"/>
    <property type="evidence" value="ECO:0007669"/>
    <property type="project" value="UniProtKB-UniRule"/>
</dbReference>
<dbReference type="GO" id="GO:0031848">
    <property type="term" value="P:protection from non-homologous end joining at telomere"/>
    <property type="evidence" value="ECO:0007669"/>
    <property type="project" value="TreeGrafter"/>
</dbReference>
<dbReference type="InterPro" id="IPR039595">
    <property type="entry name" value="TE2IP/Rap1"/>
</dbReference>
<gene>
    <name evidence="7" type="ORF">RUM43_014372</name>
</gene>